<accession>A0AAN7XSS7</accession>
<dbReference type="Proteomes" id="UP001346869">
    <property type="component" value="Unassembled WGS sequence"/>
</dbReference>
<dbReference type="SUPFAM" id="SSF48726">
    <property type="entry name" value="Immunoglobulin"/>
    <property type="match status" value="2"/>
</dbReference>
<keyword evidence="1" id="KW-1133">Transmembrane helix</keyword>
<dbReference type="InterPro" id="IPR003599">
    <property type="entry name" value="Ig_sub"/>
</dbReference>
<dbReference type="GO" id="GO:0016020">
    <property type="term" value="C:membrane"/>
    <property type="evidence" value="ECO:0007669"/>
    <property type="project" value="InterPro"/>
</dbReference>
<proteinExistence type="predicted"/>
<dbReference type="GO" id="GO:0002250">
    <property type="term" value="P:adaptive immune response"/>
    <property type="evidence" value="ECO:0007669"/>
    <property type="project" value="InterPro"/>
</dbReference>
<dbReference type="Gene3D" id="2.60.40.10">
    <property type="entry name" value="Immunoglobulins"/>
    <property type="match status" value="2"/>
</dbReference>
<dbReference type="InterPro" id="IPR013106">
    <property type="entry name" value="Ig_V-set"/>
</dbReference>
<dbReference type="InterPro" id="IPR036179">
    <property type="entry name" value="Ig-like_dom_sf"/>
</dbReference>
<dbReference type="EMBL" id="JAUZQC010000009">
    <property type="protein sequence ID" value="KAK5865939.1"/>
    <property type="molecule type" value="Genomic_DNA"/>
</dbReference>
<reference evidence="5 6" key="2">
    <citation type="journal article" date="2023" name="Mol. Biol. Evol.">
        <title>Genomics of Secondarily Temperate Adaptation in the Only Non-Antarctic Icefish.</title>
        <authorList>
            <person name="Rivera-Colon A.G."/>
            <person name="Rayamajhi N."/>
            <person name="Minhas B.F."/>
            <person name="Madrigal G."/>
            <person name="Bilyk K.T."/>
            <person name="Yoon V."/>
            <person name="Hune M."/>
            <person name="Gregory S."/>
            <person name="Cheng C.H.C."/>
            <person name="Catchen J.M."/>
        </authorList>
    </citation>
    <scope>NUCLEOTIDE SEQUENCE [LARGE SCALE GENOMIC DNA]</scope>
    <source>
        <tissue evidence="5">Blood</tissue>
    </source>
</reference>
<feature type="domain" description="Immunoglobulin" evidence="4">
    <location>
        <begin position="25"/>
        <end position="137"/>
    </location>
</feature>
<dbReference type="SMART" id="SM00406">
    <property type="entry name" value="IGv"/>
    <property type="match status" value="2"/>
</dbReference>
<dbReference type="PANTHER" id="PTHR15343">
    <property type="entry name" value="CD7"/>
    <property type="match status" value="1"/>
</dbReference>
<evidence type="ECO:0000259" key="3">
    <source>
        <dbReference type="SMART" id="SM00406"/>
    </source>
</evidence>
<name>A0AAN7XSS7_ELEMC</name>
<keyword evidence="1" id="KW-0812">Transmembrane</keyword>
<feature type="domain" description="Immunoglobulin V-set" evidence="3">
    <location>
        <begin position="35"/>
        <end position="114"/>
    </location>
</feature>
<dbReference type="Pfam" id="PF07686">
    <property type="entry name" value="V-set"/>
    <property type="match status" value="1"/>
</dbReference>
<protein>
    <recommendedName>
        <fullName evidence="7">Ig-like domain-containing protein</fullName>
    </recommendedName>
</protein>
<feature type="transmembrane region" description="Helical" evidence="1">
    <location>
        <begin position="275"/>
        <end position="298"/>
    </location>
</feature>
<evidence type="ECO:0000259" key="4">
    <source>
        <dbReference type="SMART" id="SM00409"/>
    </source>
</evidence>
<dbReference type="InterPro" id="IPR039090">
    <property type="entry name" value="CD7"/>
</dbReference>
<sequence>MKGIQYLTFIGTLLITQTGYVCSDTEFLERNEGGFVVFPCVVQQSIPPPFGIYLKRSWLNPSEVLFMHTMTEFTVENNDEKKRISVSGDPSTHSLNVTISQLSASDTDRYFCEFVVEQPASEDTKIRGKTDFFLLVKGDAPGSVDIGLVETCSGGSAILPCLPPHGEAMAVEGVSLKRQRGRGPVEELYNSKRQHGSSPLASSFPVERVQLSSAPGPRGLTYNLTLQKMQPDDSALYSCQLLLQGGPYTSTSLGRKVFFLSVQGGQCGCSQYSNLIYALSSAVLVLLLLLLLGFVVIYKSKARRNVKSHPQAPIYEEMTGMQNVSRKLPPCNLEEMEPSEYTNCSVKKSCPENHYESPRGALCPRIES</sequence>
<dbReference type="GO" id="GO:0038023">
    <property type="term" value="F:signaling receptor activity"/>
    <property type="evidence" value="ECO:0007669"/>
    <property type="project" value="InterPro"/>
</dbReference>
<feature type="signal peptide" evidence="2">
    <location>
        <begin position="1"/>
        <end position="23"/>
    </location>
</feature>
<feature type="domain" description="Immunoglobulin V-set" evidence="3">
    <location>
        <begin position="156"/>
        <end position="241"/>
    </location>
</feature>
<feature type="chain" id="PRO_5043048380" description="Ig-like domain-containing protein" evidence="2">
    <location>
        <begin position="24"/>
        <end position="368"/>
    </location>
</feature>
<dbReference type="AlphaFoldDB" id="A0AAN7XSS7"/>
<keyword evidence="1" id="KW-0472">Membrane</keyword>
<evidence type="ECO:0000256" key="2">
    <source>
        <dbReference type="SAM" id="SignalP"/>
    </source>
</evidence>
<comment type="caution">
    <text evidence="5">The sequence shown here is derived from an EMBL/GenBank/DDBJ whole genome shotgun (WGS) entry which is preliminary data.</text>
</comment>
<evidence type="ECO:0000256" key="1">
    <source>
        <dbReference type="SAM" id="Phobius"/>
    </source>
</evidence>
<evidence type="ECO:0000313" key="6">
    <source>
        <dbReference type="Proteomes" id="UP001346869"/>
    </source>
</evidence>
<dbReference type="PANTHER" id="PTHR15343:SF0">
    <property type="entry name" value="T-CELL ANTIGEN CD7"/>
    <property type="match status" value="1"/>
</dbReference>
<evidence type="ECO:0000313" key="5">
    <source>
        <dbReference type="EMBL" id="KAK5865939.1"/>
    </source>
</evidence>
<gene>
    <name evidence="5" type="ORF">PBY51_020169</name>
</gene>
<evidence type="ECO:0008006" key="7">
    <source>
        <dbReference type="Google" id="ProtNLM"/>
    </source>
</evidence>
<reference evidence="5 6" key="1">
    <citation type="journal article" date="2023" name="Genes (Basel)">
        <title>Chromosome-Level Genome Assembly and Circadian Gene Repertoire of the Patagonia Blennie Eleginops maclovinus-The Closest Ancestral Proxy of Antarctic Cryonotothenioids.</title>
        <authorList>
            <person name="Cheng C.C."/>
            <person name="Rivera-Colon A.G."/>
            <person name="Minhas B.F."/>
            <person name="Wilson L."/>
            <person name="Rayamajhi N."/>
            <person name="Vargas-Chacoff L."/>
            <person name="Catchen J.M."/>
        </authorList>
    </citation>
    <scope>NUCLEOTIDE SEQUENCE [LARGE SCALE GENOMIC DNA]</scope>
    <source>
        <strain evidence="5">JMC-PN-2008</strain>
    </source>
</reference>
<dbReference type="InterPro" id="IPR013783">
    <property type="entry name" value="Ig-like_fold"/>
</dbReference>
<feature type="domain" description="Immunoglobulin" evidence="4">
    <location>
        <begin position="146"/>
        <end position="263"/>
    </location>
</feature>
<keyword evidence="2" id="KW-0732">Signal</keyword>
<dbReference type="SMART" id="SM00409">
    <property type="entry name" value="IG"/>
    <property type="match status" value="2"/>
</dbReference>
<keyword evidence="6" id="KW-1185">Reference proteome</keyword>
<organism evidence="5 6">
    <name type="scientific">Eleginops maclovinus</name>
    <name type="common">Patagonian blennie</name>
    <name type="synonym">Eleginus maclovinus</name>
    <dbReference type="NCBI Taxonomy" id="56733"/>
    <lineage>
        <taxon>Eukaryota</taxon>
        <taxon>Metazoa</taxon>
        <taxon>Chordata</taxon>
        <taxon>Craniata</taxon>
        <taxon>Vertebrata</taxon>
        <taxon>Euteleostomi</taxon>
        <taxon>Actinopterygii</taxon>
        <taxon>Neopterygii</taxon>
        <taxon>Teleostei</taxon>
        <taxon>Neoteleostei</taxon>
        <taxon>Acanthomorphata</taxon>
        <taxon>Eupercaria</taxon>
        <taxon>Perciformes</taxon>
        <taxon>Notothenioidei</taxon>
        <taxon>Eleginopidae</taxon>
        <taxon>Eleginops</taxon>
    </lineage>
</organism>